<keyword evidence="1" id="KW-0812">Transmembrane</keyword>
<accession>A0A1I3WC25</accession>
<keyword evidence="1" id="KW-1133">Transmembrane helix</keyword>
<sequence>MREDTLNSIANFFTRIVSRYMPDPLVVAIILTALTVAFAMLSQGSSFIEVTTYWGDGFWNLLAFTMQMTIILLAGYIVARTPAIDKLMDFLIKGVHSPRTAVVVATMVGGIGSWMNWGFGLVIGTLIAQKLGRKVKGLHYPLVIAAGYSGFAVYGVGLSGSVPLLLNTPGHFMEDIIGLVSLNETIFSPYIITMNLIILVTLPFFNAMLHPRNSMDVIEAHPEPELPVAEPDIKELTFAERLNHSRILGIGMGLFGLFYVALYLFKGGSVTLNFINLLFLFLGMTLFVTPSRFLAALNEGIKVVSGIIIQYPFYAGILAIFAGSGMIVTFSNWFVSISSAETLPISSFFSAGLINLFVPSGGGQWVIQGPVMMDAAQKIGASIPATALAVQIGDQWTNMVQPFWLLPALAISGLKLKHLMGYMVMILFYLGVVFLGTVSIWGFMTAGA</sequence>
<feature type="transmembrane region" description="Helical" evidence="1">
    <location>
        <begin position="57"/>
        <end position="79"/>
    </location>
</feature>
<keyword evidence="3" id="KW-1185">Reference proteome</keyword>
<name>A0A1I3WC25_9RHOB</name>
<feature type="transmembrane region" description="Helical" evidence="1">
    <location>
        <begin position="186"/>
        <end position="205"/>
    </location>
</feature>
<dbReference type="GO" id="GO:0005886">
    <property type="term" value="C:plasma membrane"/>
    <property type="evidence" value="ECO:0007669"/>
    <property type="project" value="TreeGrafter"/>
</dbReference>
<feature type="transmembrane region" description="Helical" evidence="1">
    <location>
        <begin position="311"/>
        <end position="335"/>
    </location>
</feature>
<gene>
    <name evidence="2" type="ORF">SAMN04488138_12319</name>
</gene>
<protein>
    <submittedName>
        <fullName evidence="2">Short-chain fatty acids transporter</fullName>
    </submittedName>
</protein>
<feature type="transmembrane region" description="Helical" evidence="1">
    <location>
        <begin position="25"/>
        <end position="45"/>
    </location>
</feature>
<dbReference type="Pfam" id="PF02667">
    <property type="entry name" value="SCFA_trans"/>
    <property type="match status" value="1"/>
</dbReference>
<evidence type="ECO:0000256" key="1">
    <source>
        <dbReference type="SAM" id="Phobius"/>
    </source>
</evidence>
<dbReference type="InterPro" id="IPR006160">
    <property type="entry name" value="SCFA_transpt_AtoE"/>
</dbReference>
<feature type="transmembrane region" description="Helical" evidence="1">
    <location>
        <begin position="347"/>
        <end position="367"/>
    </location>
</feature>
<dbReference type="Proteomes" id="UP000183299">
    <property type="component" value="Unassembled WGS sequence"/>
</dbReference>
<feature type="transmembrane region" description="Helical" evidence="1">
    <location>
        <begin position="271"/>
        <end position="290"/>
    </location>
</feature>
<evidence type="ECO:0000313" key="3">
    <source>
        <dbReference type="Proteomes" id="UP000183299"/>
    </source>
</evidence>
<dbReference type="STRING" id="576117.SAMN04488138_12319"/>
<organism evidence="2 3">
    <name type="scientific">Celeribacter halophilus</name>
    <dbReference type="NCBI Taxonomy" id="576117"/>
    <lineage>
        <taxon>Bacteria</taxon>
        <taxon>Pseudomonadati</taxon>
        <taxon>Pseudomonadota</taxon>
        <taxon>Alphaproteobacteria</taxon>
        <taxon>Rhodobacterales</taxon>
        <taxon>Roseobacteraceae</taxon>
        <taxon>Celeribacter</taxon>
    </lineage>
</organism>
<evidence type="ECO:0000313" key="2">
    <source>
        <dbReference type="EMBL" id="SFK05078.1"/>
    </source>
</evidence>
<dbReference type="PANTHER" id="PTHR41983:SF2">
    <property type="entry name" value="SHORT-CHAIN FATTY ACID TRANSPORTER-RELATED"/>
    <property type="match status" value="1"/>
</dbReference>
<keyword evidence="1" id="KW-0472">Membrane</keyword>
<feature type="transmembrane region" description="Helical" evidence="1">
    <location>
        <begin position="419"/>
        <end position="444"/>
    </location>
</feature>
<dbReference type="EMBL" id="FORY01000023">
    <property type="protein sequence ID" value="SFK05078.1"/>
    <property type="molecule type" value="Genomic_DNA"/>
</dbReference>
<proteinExistence type="predicted"/>
<dbReference type="PANTHER" id="PTHR41983">
    <property type="entry name" value="SHORT-CHAIN FATTY ACID TRANSPORTER-RELATED"/>
    <property type="match status" value="1"/>
</dbReference>
<dbReference type="AlphaFoldDB" id="A0A1I3WC25"/>
<feature type="transmembrane region" description="Helical" evidence="1">
    <location>
        <begin position="99"/>
        <end position="128"/>
    </location>
</feature>
<feature type="transmembrane region" description="Helical" evidence="1">
    <location>
        <begin position="247"/>
        <end position="265"/>
    </location>
</feature>
<reference evidence="2 3" key="1">
    <citation type="submission" date="2016-10" db="EMBL/GenBank/DDBJ databases">
        <authorList>
            <person name="de Groot N.N."/>
        </authorList>
    </citation>
    <scope>NUCLEOTIDE SEQUENCE [LARGE SCALE GENOMIC DNA]</scope>
    <source>
        <strain evidence="2 3">CGMCC 1.8891</strain>
    </source>
</reference>
<feature type="transmembrane region" description="Helical" evidence="1">
    <location>
        <begin position="140"/>
        <end position="166"/>
    </location>
</feature>